<keyword evidence="3" id="KW-1185">Reference proteome</keyword>
<keyword evidence="1" id="KW-0472">Membrane</keyword>
<keyword evidence="1" id="KW-0812">Transmembrane</keyword>
<gene>
    <name evidence="2" type="ORF">RJT34_30515</name>
</gene>
<dbReference type="EMBL" id="JAYKXN010000008">
    <property type="protein sequence ID" value="KAK7262934.1"/>
    <property type="molecule type" value="Genomic_DNA"/>
</dbReference>
<proteinExistence type="predicted"/>
<evidence type="ECO:0000313" key="2">
    <source>
        <dbReference type="EMBL" id="KAK7262934.1"/>
    </source>
</evidence>
<evidence type="ECO:0000313" key="3">
    <source>
        <dbReference type="Proteomes" id="UP001359559"/>
    </source>
</evidence>
<feature type="transmembrane region" description="Helical" evidence="1">
    <location>
        <begin position="48"/>
        <end position="65"/>
    </location>
</feature>
<sequence>MSTLVNTQPQVTQYQNPPFITGRRHNFFSLFQNTTYSHFHKTNSNSQFSCFLSLSLFTLIFSFFLFPLCTYLQLNNFLLRFVSSPSHIVLVSFLRSHSHRSLPQIMIGD</sequence>
<organism evidence="2 3">
    <name type="scientific">Clitoria ternatea</name>
    <name type="common">Butterfly pea</name>
    <dbReference type="NCBI Taxonomy" id="43366"/>
    <lineage>
        <taxon>Eukaryota</taxon>
        <taxon>Viridiplantae</taxon>
        <taxon>Streptophyta</taxon>
        <taxon>Embryophyta</taxon>
        <taxon>Tracheophyta</taxon>
        <taxon>Spermatophyta</taxon>
        <taxon>Magnoliopsida</taxon>
        <taxon>eudicotyledons</taxon>
        <taxon>Gunneridae</taxon>
        <taxon>Pentapetalae</taxon>
        <taxon>rosids</taxon>
        <taxon>fabids</taxon>
        <taxon>Fabales</taxon>
        <taxon>Fabaceae</taxon>
        <taxon>Papilionoideae</taxon>
        <taxon>50 kb inversion clade</taxon>
        <taxon>NPAAA clade</taxon>
        <taxon>indigoferoid/millettioid clade</taxon>
        <taxon>Phaseoleae</taxon>
        <taxon>Clitoria</taxon>
    </lineage>
</organism>
<name>A0AAN9ESJ4_CLITE</name>
<dbReference type="AlphaFoldDB" id="A0AAN9ESJ4"/>
<keyword evidence="1" id="KW-1133">Transmembrane helix</keyword>
<dbReference type="Proteomes" id="UP001359559">
    <property type="component" value="Unassembled WGS sequence"/>
</dbReference>
<accession>A0AAN9ESJ4</accession>
<evidence type="ECO:0008006" key="4">
    <source>
        <dbReference type="Google" id="ProtNLM"/>
    </source>
</evidence>
<evidence type="ECO:0000256" key="1">
    <source>
        <dbReference type="SAM" id="Phobius"/>
    </source>
</evidence>
<reference evidence="2 3" key="1">
    <citation type="submission" date="2024-01" db="EMBL/GenBank/DDBJ databases">
        <title>The genomes of 5 underutilized Papilionoideae crops provide insights into root nodulation and disease resistance.</title>
        <authorList>
            <person name="Yuan L."/>
        </authorList>
    </citation>
    <scope>NUCLEOTIDE SEQUENCE [LARGE SCALE GENOMIC DNA]</scope>
    <source>
        <strain evidence="2">LY-2023</strain>
        <tissue evidence="2">Leaf</tissue>
    </source>
</reference>
<comment type="caution">
    <text evidence="2">The sequence shown here is derived from an EMBL/GenBank/DDBJ whole genome shotgun (WGS) entry which is preliminary data.</text>
</comment>
<protein>
    <recommendedName>
        <fullName evidence="4">Transmembrane protein</fullName>
    </recommendedName>
</protein>